<reference evidence="1 2" key="1">
    <citation type="submission" date="2015-09" db="EMBL/GenBank/DDBJ databases">
        <authorList>
            <consortium name="Swine Surveillance"/>
        </authorList>
    </citation>
    <scope>NUCLEOTIDE SEQUENCE [LARGE SCALE GENOMIC DNA]</scope>
    <source>
        <strain evidence="1 2">CECT 4357</strain>
    </source>
</reference>
<dbReference type="AlphaFoldDB" id="A0A0P1F4W8"/>
<organism evidence="1 2">
    <name type="scientific">Thalassovita gelatinovora</name>
    <name type="common">Thalassobius gelatinovorus</name>
    <dbReference type="NCBI Taxonomy" id="53501"/>
    <lineage>
        <taxon>Bacteria</taxon>
        <taxon>Pseudomonadati</taxon>
        <taxon>Pseudomonadota</taxon>
        <taxon>Alphaproteobacteria</taxon>
        <taxon>Rhodobacterales</taxon>
        <taxon>Roseobacteraceae</taxon>
        <taxon>Thalassovita</taxon>
    </lineage>
</organism>
<evidence type="ECO:0000313" key="1">
    <source>
        <dbReference type="EMBL" id="CUH62855.1"/>
    </source>
</evidence>
<dbReference type="EMBL" id="CYSA01000003">
    <property type="protein sequence ID" value="CUH62855.1"/>
    <property type="molecule type" value="Genomic_DNA"/>
</dbReference>
<sequence length="100" mass="10952">MGGDVFQQGMGQVAIKRDQPFIRRSTGPKWPIEQRLQDLVACGFQRQRIGNRRDQPVGTFDCHILIGRQIVGPIDMGGVDAKPLAGRQQVVAFHIAADGG</sequence>
<accession>A0A0P1F4W8</accession>
<gene>
    <name evidence="1" type="ORF">TG4357_00351</name>
</gene>
<name>A0A0P1F4W8_THAGE</name>
<protein>
    <submittedName>
        <fullName evidence="1">Uncharacterized protein</fullName>
    </submittedName>
</protein>
<dbReference type="Proteomes" id="UP000051587">
    <property type="component" value="Unassembled WGS sequence"/>
</dbReference>
<evidence type="ECO:0000313" key="2">
    <source>
        <dbReference type="Proteomes" id="UP000051587"/>
    </source>
</evidence>
<keyword evidence="2" id="KW-1185">Reference proteome</keyword>
<proteinExistence type="predicted"/>